<sequence>MRRGDVVIGDGVGFFIAAHSKTQPYQRLPGKHHLHLYHFATGEWETKIMDVDSPAARGLRIQLR</sequence>
<proteinExistence type="predicted"/>
<reference evidence="1" key="2">
    <citation type="submission" date="2018-05" db="EMBL/GenBank/DDBJ databases">
        <title>OpunRS2 (Oryza punctata Reference Sequence Version 2).</title>
        <authorList>
            <person name="Zhang J."/>
            <person name="Kudrna D."/>
            <person name="Lee S."/>
            <person name="Talag J."/>
            <person name="Welchert J."/>
            <person name="Wing R.A."/>
        </authorList>
    </citation>
    <scope>NUCLEOTIDE SEQUENCE [LARGE SCALE GENOMIC DNA]</scope>
</reference>
<evidence type="ECO:0000313" key="1">
    <source>
        <dbReference type="EnsemblPlants" id="OPUNC07G04860.1"/>
    </source>
</evidence>
<accession>A0A0E0LHT2</accession>
<dbReference type="EnsemblPlants" id="OPUNC07G04860.1">
    <property type="protein sequence ID" value="OPUNC07G04860.1"/>
    <property type="gene ID" value="OPUNC07G04860"/>
</dbReference>
<dbReference type="HOGENOM" id="CLU_2871603_0_0_1"/>
<dbReference type="Gramene" id="OPUNC07G04860.1">
    <property type="protein sequence ID" value="OPUNC07G04860.1"/>
    <property type="gene ID" value="OPUNC07G04860"/>
</dbReference>
<keyword evidence="2" id="KW-1185">Reference proteome</keyword>
<dbReference type="Proteomes" id="UP000026962">
    <property type="component" value="Chromosome 7"/>
</dbReference>
<protein>
    <submittedName>
        <fullName evidence="1">Uncharacterized protein</fullName>
    </submittedName>
</protein>
<name>A0A0E0LHT2_ORYPU</name>
<evidence type="ECO:0000313" key="2">
    <source>
        <dbReference type="Proteomes" id="UP000026962"/>
    </source>
</evidence>
<dbReference type="AlphaFoldDB" id="A0A0E0LHT2"/>
<organism evidence="1">
    <name type="scientific">Oryza punctata</name>
    <name type="common">Red rice</name>
    <dbReference type="NCBI Taxonomy" id="4537"/>
    <lineage>
        <taxon>Eukaryota</taxon>
        <taxon>Viridiplantae</taxon>
        <taxon>Streptophyta</taxon>
        <taxon>Embryophyta</taxon>
        <taxon>Tracheophyta</taxon>
        <taxon>Spermatophyta</taxon>
        <taxon>Magnoliopsida</taxon>
        <taxon>Liliopsida</taxon>
        <taxon>Poales</taxon>
        <taxon>Poaceae</taxon>
        <taxon>BOP clade</taxon>
        <taxon>Oryzoideae</taxon>
        <taxon>Oryzeae</taxon>
        <taxon>Oryzinae</taxon>
        <taxon>Oryza</taxon>
    </lineage>
</organism>
<reference evidence="1" key="1">
    <citation type="submission" date="2015-04" db="UniProtKB">
        <authorList>
            <consortium name="EnsemblPlants"/>
        </authorList>
    </citation>
    <scope>IDENTIFICATION</scope>
</reference>